<proteinExistence type="predicted"/>
<dbReference type="EMBL" id="LNGC01000001">
    <property type="protein sequence ID" value="KYC53897.1"/>
    <property type="molecule type" value="Genomic_DNA"/>
</dbReference>
<reference evidence="1 2" key="1">
    <citation type="journal article" date="2016" name="ISME J.">
        <title>Chasing the elusive Euryarchaeota class WSA2: genomes reveal a uniquely fastidious methyl-reducing methanogen.</title>
        <authorList>
            <person name="Nobu M.K."/>
            <person name="Narihiro T."/>
            <person name="Kuroda K."/>
            <person name="Mei R."/>
            <person name="Liu W.T."/>
        </authorList>
    </citation>
    <scope>NUCLEOTIDE SEQUENCE [LARGE SCALE GENOMIC DNA]</scope>
    <source>
        <strain evidence="1">U1lsi0528_Bin055</strain>
    </source>
</reference>
<evidence type="ECO:0000313" key="2">
    <source>
        <dbReference type="Proteomes" id="UP000075398"/>
    </source>
</evidence>
<dbReference type="AlphaFoldDB" id="A0A150J9I5"/>
<accession>A0A150J9I5</accession>
<organism evidence="1 2">
    <name type="scientific">Candidatus Methanofastidiosum methylothiophilum</name>
    <dbReference type="NCBI Taxonomy" id="1705564"/>
    <lineage>
        <taxon>Archaea</taxon>
        <taxon>Methanobacteriati</taxon>
        <taxon>Methanobacteriota</taxon>
        <taxon>Stenosarchaea group</taxon>
        <taxon>Candidatus Methanofastidiosia</taxon>
        <taxon>Candidatus Methanofastidiosales</taxon>
        <taxon>Candidatus Methanofastidiosaceae</taxon>
        <taxon>Candidatus Methanofastidiosum</taxon>
    </lineage>
</organism>
<sequence length="58" mass="6916">MDEEVLEVLEDVCSWIEGYYISLNNWKLESKWRKNAEIIKKKRQEQDKSKEGDNVGRG</sequence>
<gene>
    <name evidence="1" type="ORF">AMQ22_00097</name>
</gene>
<comment type="caution">
    <text evidence="1">The sequence shown here is derived from an EMBL/GenBank/DDBJ whole genome shotgun (WGS) entry which is preliminary data.</text>
</comment>
<evidence type="ECO:0000313" key="1">
    <source>
        <dbReference type="EMBL" id="KYC53897.1"/>
    </source>
</evidence>
<dbReference type="Proteomes" id="UP000075398">
    <property type="component" value="Unassembled WGS sequence"/>
</dbReference>
<protein>
    <submittedName>
        <fullName evidence="1">Uncharacterized protein</fullName>
    </submittedName>
</protein>
<name>A0A150J9I5_9EURY</name>